<dbReference type="CDD" id="cd21557">
    <property type="entry name" value="Macro_X_Nsp3-like"/>
    <property type="match status" value="1"/>
</dbReference>
<evidence type="ECO:0000256" key="21">
    <source>
        <dbReference type="ARBA" id="ARBA00022801"/>
    </source>
</evidence>
<evidence type="ECO:0000256" key="18">
    <source>
        <dbReference type="ARBA" id="ARBA00022758"/>
    </source>
</evidence>
<dbReference type="GO" id="GO:0004482">
    <property type="term" value="F:mRNA 5'-cap (guanine-N7-)-methyltransferase activity"/>
    <property type="evidence" value="ECO:0007669"/>
    <property type="project" value="InterPro"/>
</dbReference>
<dbReference type="InterPro" id="IPR044365">
    <property type="entry name" value="NSP6_deltaCoV"/>
</dbReference>
<dbReference type="InterPro" id="IPR044371">
    <property type="entry name" value="Macro_X_NSP3-like"/>
</dbReference>
<dbReference type="GO" id="GO:0044172">
    <property type="term" value="C:host cell endoplasmic reticulum-Golgi intermediate compartment"/>
    <property type="evidence" value="ECO:0007669"/>
    <property type="project" value="UniProtKB-SubCell"/>
</dbReference>
<feature type="region of interest" description="CoV-Y" evidence="48">
    <location>
        <begin position="1651"/>
        <end position="1897"/>
    </location>
</feature>
<evidence type="ECO:0000256" key="45">
    <source>
        <dbReference type="PROSITE-ProRule" id="PRU01298"/>
    </source>
</evidence>
<dbReference type="PROSITE" id="PS52000">
    <property type="entry name" value="COV_NSP12_IF"/>
    <property type="match status" value="1"/>
</dbReference>
<dbReference type="Gene3D" id="1.10.150.420">
    <property type="entry name" value="Coronavirus nonstructural protein 4 C-terminus"/>
    <property type="match status" value="1"/>
</dbReference>
<dbReference type="Pfam" id="PF19218">
    <property type="entry name" value="CoV_NSP3_C"/>
    <property type="match status" value="1"/>
</dbReference>
<dbReference type="PROSITE" id="PS51154">
    <property type="entry name" value="MACRO"/>
    <property type="match status" value="1"/>
</dbReference>
<evidence type="ECO:0000256" key="39">
    <source>
        <dbReference type="ARBA" id="ARBA00047984"/>
    </source>
</evidence>
<keyword evidence="13" id="KW-0548">Nucleotidyltransferase</keyword>
<evidence type="ECO:0000259" key="62">
    <source>
        <dbReference type="PROSITE" id="PS51953"/>
    </source>
</evidence>
<feature type="domain" description="NendoU" evidence="65">
    <location>
        <begin position="5791"/>
        <end position="5926"/>
    </location>
</feature>
<dbReference type="Gene3D" id="3.40.50.150">
    <property type="entry name" value="Vaccinia Virus protein VP39"/>
    <property type="match status" value="1"/>
</dbReference>
<evidence type="ECO:0000313" key="72">
    <source>
        <dbReference type="Proteomes" id="UP000144236"/>
    </source>
</evidence>
<dbReference type="CDD" id="cd21734">
    <property type="entry name" value="deltaCoV_PLPro"/>
    <property type="match status" value="1"/>
</dbReference>
<evidence type="ECO:0000256" key="13">
    <source>
        <dbReference type="ARBA" id="ARBA00022695"/>
    </source>
</evidence>
<dbReference type="PROSITE" id="PS51954">
    <property type="entry name" value="COV_N7_MTASE"/>
    <property type="match status" value="1"/>
</dbReference>
<dbReference type="InterPro" id="IPR027417">
    <property type="entry name" value="P-loop_NTPase"/>
</dbReference>
<dbReference type="PROSITE" id="PS51653">
    <property type="entry name" value="CV_ZBD"/>
    <property type="match status" value="1"/>
</dbReference>
<dbReference type="InterPro" id="IPR043502">
    <property type="entry name" value="DNA/RNA_pol_sf"/>
</dbReference>
<evidence type="ECO:0000259" key="59">
    <source>
        <dbReference type="PROSITE" id="PS51950"/>
    </source>
</evidence>
<dbReference type="GO" id="GO:0044220">
    <property type="term" value="C:host cell perinuclear region of cytoplasm"/>
    <property type="evidence" value="ECO:0007669"/>
    <property type="project" value="UniProtKB-SubCell"/>
</dbReference>
<dbReference type="Pfam" id="PF19219">
    <property type="entry name" value="CoV_NSP15_N"/>
    <property type="match status" value="1"/>
</dbReference>
<evidence type="ECO:0000256" key="22">
    <source>
        <dbReference type="ARBA" id="ARBA00022806"/>
    </source>
</evidence>
<evidence type="ECO:0000259" key="55">
    <source>
        <dbReference type="PROSITE" id="PS51946"/>
    </source>
</evidence>
<comment type="catalytic activity">
    <reaction evidence="39">
        <text>ATP + H2O = ADP + phosphate + H(+)</text>
        <dbReference type="Rhea" id="RHEA:13065"/>
        <dbReference type="ChEBI" id="CHEBI:15377"/>
        <dbReference type="ChEBI" id="CHEBI:15378"/>
        <dbReference type="ChEBI" id="CHEBI:30616"/>
        <dbReference type="ChEBI" id="CHEBI:43474"/>
        <dbReference type="ChEBI" id="CHEBI:456216"/>
        <dbReference type="EC" id="3.6.4.13"/>
    </reaction>
</comment>
<comment type="catalytic activity">
    <reaction evidence="36">
        <text>uridylyl-uridylyl-ribonucleotide-RNA = a 3'-end uridylyl-2',3'-cyclophospho-uridine-RNA + a 5'-end dephospho-ribonucleoside-RNA</text>
        <dbReference type="Rhea" id="RHEA:67732"/>
        <dbReference type="Rhea" id="RHEA-COMP:13936"/>
        <dbReference type="Rhea" id="RHEA-COMP:17334"/>
        <dbReference type="Rhea" id="RHEA-COMP:17335"/>
        <dbReference type="ChEBI" id="CHEBI:138284"/>
        <dbReference type="ChEBI" id="CHEBI:173079"/>
        <dbReference type="ChEBI" id="CHEBI:173080"/>
    </reaction>
</comment>
<dbReference type="GO" id="GO:0016829">
    <property type="term" value="F:lyase activity"/>
    <property type="evidence" value="ECO:0007669"/>
    <property type="project" value="UniProtKB-KW"/>
</dbReference>
<evidence type="ECO:0000259" key="51">
    <source>
        <dbReference type="PROSITE" id="PS51154"/>
    </source>
</evidence>
<comment type="subcellular location">
    <subcellularLocation>
        <location evidence="4">Host cytoplasm</location>
        <location evidence="4">Host perinuclear region</location>
    </subcellularLocation>
    <subcellularLocation>
        <location evidence="5">Host endoplasmic reticulum-Golgi intermediate compartment</location>
    </subcellularLocation>
    <subcellularLocation>
        <location evidence="3">Host membrane</location>
        <topology evidence="3">Multi-pass membrane protein</topology>
    </subcellularLocation>
</comment>
<evidence type="ECO:0000256" key="49">
    <source>
        <dbReference type="PROSITE-ProRule" id="PRU01344"/>
    </source>
</evidence>
<keyword evidence="31" id="KW-1072">Activation of host autophagy by virus</keyword>
<feature type="transmembrane region" description="Helical" evidence="50">
    <location>
        <begin position="2201"/>
        <end position="2220"/>
    </location>
</feature>
<dbReference type="InterPro" id="IPR027351">
    <property type="entry name" value="(+)RNA_virus_helicase_core_dom"/>
</dbReference>
<feature type="transmembrane region" description="Helical" evidence="50">
    <location>
        <begin position="1502"/>
        <end position="1529"/>
    </location>
</feature>
<feature type="active site" evidence="47">
    <location>
        <position position="5871"/>
    </location>
</feature>
<feature type="domain" description="NiRAN" evidence="56">
    <location>
        <begin position="3526"/>
        <end position="3786"/>
    </location>
</feature>
<feature type="active site" evidence="45">
    <location>
        <position position="5182"/>
    </location>
</feature>
<dbReference type="InterPro" id="IPR043178">
    <property type="entry name" value="PLpro_thumb_sf_CoV"/>
</dbReference>
<evidence type="ECO:0000256" key="12">
    <source>
        <dbReference type="ARBA" id="ARBA00022692"/>
    </source>
</evidence>
<dbReference type="InterPro" id="IPR044354">
    <property type="entry name" value="RdRp_deltaCoV"/>
</dbReference>
<dbReference type="InterPro" id="IPR043174">
    <property type="entry name" value="NSP15_middle_sf"/>
</dbReference>
<dbReference type="InterPro" id="IPR014829">
    <property type="entry name" value="NSP8_CoV"/>
</dbReference>
<feature type="region of interest" description="ZF2" evidence="48">
    <location>
        <begin position="1611"/>
        <end position="1621"/>
    </location>
</feature>
<keyword evidence="27" id="KW-1043">Host membrane</keyword>
<evidence type="ECO:0000256" key="4">
    <source>
        <dbReference type="ARBA" id="ARBA00004407"/>
    </source>
</evidence>
<feature type="transmembrane region" description="Helical" evidence="50">
    <location>
        <begin position="2227"/>
        <end position="2249"/>
    </location>
</feature>
<dbReference type="Gene3D" id="3.30.160.820">
    <property type="entry name" value="Nsp15 N-terminal domain-like"/>
    <property type="match status" value="1"/>
</dbReference>
<dbReference type="Pfam" id="PF20633">
    <property type="entry name" value="CoV_NSP13_stalk"/>
    <property type="match status" value="1"/>
</dbReference>
<dbReference type="Gene3D" id="1.10.8.1190">
    <property type="match status" value="1"/>
</dbReference>
<dbReference type="SUPFAM" id="SSF101816">
    <property type="entry name" value="Replicase NSP9"/>
    <property type="match status" value="1"/>
</dbReference>
<dbReference type="InterPro" id="IPR009466">
    <property type="entry name" value="NSP14_CoV"/>
</dbReference>
<dbReference type="EMBL" id="JQ065049">
    <property type="protein sequence ID" value="AFD29243.1"/>
    <property type="molecule type" value="Genomic_RNA"/>
</dbReference>
<evidence type="ECO:0000256" key="32">
    <source>
        <dbReference type="ARBA" id="ARBA00023136"/>
    </source>
</evidence>
<feature type="active site" evidence="45">
    <location>
        <position position="5364"/>
    </location>
</feature>
<keyword evidence="15 48" id="KW-0479">Metal-binding</keyword>
<dbReference type="InterPro" id="IPR036333">
    <property type="entry name" value="NSP10_sf_CoV"/>
</dbReference>
<evidence type="ECO:0000256" key="26">
    <source>
        <dbReference type="ARBA" id="ARBA00022840"/>
    </source>
</evidence>
<evidence type="ECO:0000256" key="19">
    <source>
        <dbReference type="ARBA" id="ARBA00022759"/>
    </source>
</evidence>
<evidence type="ECO:0000256" key="10">
    <source>
        <dbReference type="ARBA" id="ARBA00022670"/>
    </source>
</evidence>
<dbReference type="CDD" id="cd21561">
    <property type="entry name" value="deltaCoV-Nsp6"/>
    <property type="match status" value="1"/>
</dbReference>
<dbReference type="SUPFAM" id="SSF52949">
    <property type="entry name" value="Macro domain-like"/>
    <property type="match status" value="1"/>
</dbReference>
<dbReference type="GO" id="GO:0006508">
    <property type="term" value="P:proteolysis"/>
    <property type="evidence" value="ECO:0007669"/>
    <property type="project" value="UniProtKB-KW"/>
</dbReference>
<dbReference type="CDD" id="cd21711">
    <property type="entry name" value="TM_Y_deltaCoV_Nsp3_C"/>
    <property type="match status" value="1"/>
</dbReference>
<dbReference type="InterPro" id="IPR009469">
    <property type="entry name" value="RdRp_N_CoV"/>
</dbReference>
<evidence type="ECO:0000259" key="65">
    <source>
        <dbReference type="PROSITE" id="PS51958"/>
    </source>
</evidence>
<evidence type="ECO:0000259" key="64">
    <source>
        <dbReference type="PROSITE" id="PS51955"/>
    </source>
</evidence>
<evidence type="ECO:0000259" key="53">
    <source>
        <dbReference type="PROSITE" id="PS51653"/>
    </source>
</evidence>
<evidence type="ECO:0000259" key="57">
    <source>
        <dbReference type="PROSITE" id="PS51948"/>
    </source>
</evidence>
<dbReference type="InterPro" id="IPR042515">
    <property type="entry name" value="NSP15_N_CoV"/>
</dbReference>
<keyword evidence="14 45" id="KW-0540">Nuclease</keyword>
<evidence type="ECO:0000256" key="31">
    <source>
        <dbReference type="ARBA" id="ARBA00023050"/>
    </source>
</evidence>
<dbReference type="InterPro" id="IPR048673">
    <property type="entry name" value="NSP13_stalk_CoV"/>
</dbReference>
<keyword evidence="21 47" id="KW-0378">Hydrolase</keyword>
<dbReference type="CDD" id="cd21401">
    <property type="entry name" value="ZBD_cv_Nsp13-like"/>
    <property type="match status" value="1"/>
</dbReference>
<dbReference type="CDD" id="cd23530">
    <property type="entry name" value="capping_2-OMTase_deltaCoV_Nsp16"/>
    <property type="match status" value="1"/>
</dbReference>
<dbReference type="PROSITE" id="PS51950">
    <property type="entry name" value="COV_NSP8"/>
    <property type="match status" value="1"/>
</dbReference>
<dbReference type="InterPro" id="IPR044383">
    <property type="entry name" value="NSP2_IBV-like"/>
</dbReference>
<keyword evidence="11 46" id="KW-0808">Transferase</keyword>
<evidence type="ECO:0000256" key="38">
    <source>
        <dbReference type="ARBA" id="ARBA00043928"/>
    </source>
</evidence>
<feature type="active site" evidence="45">
    <location>
        <position position="5359"/>
    </location>
</feature>
<evidence type="ECO:0000256" key="35">
    <source>
        <dbReference type="ARBA" id="ARBA00023239"/>
    </source>
</evidence>
<dbReference type="GO" id="GO:0075523">
    <property type="term" value="P:viral translational frameshifting"/>
    <property type="evidence" value="ECO:0007669"/>
    <property type="project" value="UniProtKB-KW"/>
</dbReference>
<dbReference type="Pfam" id="PF19215">
    <property type="entry name" value="CoV_NSP15_C"/>
    <property type="match status" value="1"/>
</dbReference>
<dbReference type="InterPro" id="IPR037227">
    <property type="entry name" value="EndoU-like"/>
</dbReference>
<evidence type="ECO:0000256" key="23">
    <source>
        <dbReference type="ARBA" id="ARBA00022807"/>
    </source>
</evidence>
<evidence type="ECO:0000259" key="69">
    <source>
        <dbReference type="PROSITE" id="PS51993"/>
    </source>
</evidence>
<keyword evidence="28 44" id="KW-0694">RNA-binding</keyword>
<evidence type="ECO:0000256" key="16">
    <source>
        <dbReference type="ARBA" id="ARBA00022737"/>
    </source>
</evidence>
<dbReference type="InterPro" id="IPR027352">
    <property type="entry name" value="NSP13_ZBD_CoV-like"/>
</dbReference>
<comment type="caution">
    <text evidence="48">Lacks conserved residue(s) required for the propagation of feature annotation.</text>
</comment>
<evidence type="ECO:0000256" key="30">
    <source>
        <dbReference type="ARBA" id="ARBA00022989"/>
    </source>
</evidence>
<dbReference type="SUPFAM" id="SSF143076">
    <property type="entry name" value="Coronavirus NSP8-like"/>
    <property type="match status" value="1"/>
</dbReference>
<feature type="transmembrane region" description="Helical" evidence="50">
    <location>
        <begin position="1535"/>
        <end position="1557"/>
    </location>
</feature>
<dbReference type="GO" id="GO:0019082">
    <property type="term" value="P:viral protein processing"/>
    <property type="evidence" value="ECO:0007669"/>
    <property type="project" value="InterPro"/>
</dbReference>
<sequence>MTKNSFDVGKVITLPKVIPPPLQLFIAVAAADEGHPNKLNRLAGYTLRTGNVVPGVQVLDPKTTLTGFETIFGVQPTLRAIGNLLESARTDGWVNSKDFMAVKAKELTFTDDVLRVMIRHGAARIPFLASLALFYRLININVKDLYFIAEDVARELAYSADFSTVLADVKTIECIHTDGYLTININKLGNKFTSSLVAQAEPTNGSLTFGNFVLWPRATAIKVNDEFLPFAGKAITATQVGNPYDEDVNLLPDYQQLPVDVVEGTVVTVRGYKYIKTTAAPPLYYPIVKGGVLPVALKQQGSASKKLNVVFHASPNDVLLAFIQLQEFLNRSTSSTLDVVSKDVYEVAPDVTVTIGPSKPGDIVVHDDEEYLKCFLTPDVPLLYKVFQTESWAKVAVMCSNIRVRVSDTLTGFLTFLQCLCDKLPTLVGVVNCIIQALEELSLFAAAKISNIRLTYKAGSLVVDAVSSVATLCQPLLDFLTPFLSKVANFATYAVGNYMLMFTSVGTFLLNRTKICANKIRYAIDYAGVYPVVEAKPKIQYCDGLTPVHAKPKAELFPTDVVLDNTIIQMASDGQHLYMFDGTQAHEQAFLAGVSDDITVSYVCDVFSDEVNEAINSTLSSYELNSFVVPSDATAEFITQQCIASLVDAINDYHPEYVLSLMDDLQVCSSFDDLPLASHHIPDKLELYVQALDNDDSDDINVDEDDCHFQDTAEDDGGVIPTCWVIPEIPSFTKADVTSVDVKPDEKAQELDSTLVQKTVIVERFTVHDLKAFDLKLDVIPEESDVDVNSMETSDVCSECSVEYYQDALDDDTTIITDESDVVFQDELLATVVNQCSQVDNNIPEIAKKPNSPTVVELVVADLKTLKYDNSVLVNPANEYLRHGGGAAAAIAKMAGPDYVKYCDEHAPFTGVLNTPAFDAEKLGVACILHVVPPRGTDSNVQEKLYLAYKSLLVEPAHYVIPILGAGIFGCNPVHSLDAFRKACPPNIGKVTLVTQDDRHLQAWDAINRVVVQTTKDFDQVTTQHLTPQGVLDANLYDGHDFVLEPKPNHVYLAVDDVIQTAANDLDLTLSQYCMYLKNCQVRWTTKRVKGLVHLQQQSNNCFVSSALNFYQNTHYKFRPVIDALYQEYLNGNPSRLVAWIYASISQSIGELGCPQQVLNLLVLNSNSKFSGVTHCCKRYFTHDGVVANVEEFDLLQSKVYCVQCECWTTFDAEQTEGVITVGRTSGPAPTHAIMFGNAHCWYTDGRKSVNGYDIQADVVAIYHKFNKVPEQTAMLAQVFETSNKYEVLKVDPVINDDQLQDVVVTIQQPAVPKCEVLQNPNTIDLLDVWIRKPTFLLVKSWSVIGKTLFKAGKVVFLSTRILNRIYEYLCQIGAVDRTAKLSFNLAYKCVKSVCPKPQTVGRVVKGMFYSFRTILLAMAPLLLLPAVTILLRAGVQVFTYYYAKTGWPCNYNGTIPYDYQSFCVGQPLTCMACFDGYDSLHLYQHLHINQVPVKDIDYTTIAAFIVLLVANATLALVTTIIIFCVNFYKFTLPFYGVVILDYYNTLTFVFGVSYTIRLIRFFRHVSKGCKSPTCTICSRIRTSPTITVETIVQGRKYPSTIITNEGSVVCKQHNFYCKNCDAINPDTFIPVEAVESLAKVTKLDVKSTAPAYVLARDVECQSDAIVARAIIGGTHKVCVSKYSDVRTVEALLKPVPLYSYTSDVIIAVDFDNSGSLRTAKELAVVLSMDLKRTIFIIDQHYSRPIDNYTEVCSRIEKYFTINKITPTGDIFVDVRNATNGQVTDSAINAAIIAVERGLDFTIDEPNHVLPHYAFDFSSLSVEDQSVLLDMGCVKGNLKGTNVGVVLTANLVTRLTQQALRVISNAASRNGVTCSVTPSTRVLRGNIVTQPFARIKAGKFSNQNVKLIKLFAVIAFVYVVAFATFYVANGLTYNTVPTVKSDIKVSGFYLIRDGVLDTIRAEDDCFMNKFLAFDSYIQKPYVNSPQCPIVVGIADVTGLSLPGIPAGVIQRDGLILHIYEQSLYDKLLRKSLVDGVLNIQTRNLFNIGNKMVVGYTQHEVVTGDSYLYSPALFNAKCTFLLYNNNRTLYCYDKVDVPHKLYSDVIPHVEYKAVDLNGDYVPFKIPEQLFYYPHVVRYVSNNYCRMGHCFRTDPGVCVSFVDAFPYTQNDVYGVYCASNGYKLVTNLVLGTITGIHVFTSTAALLASTGVIIFCVIFALSFQRLFKEYTVFVVTTLVVAVFNIIGIFLFYKITLLAIVYYVVYVYIALLAAPVKRNIALFYLCVVFIPHITNMQLLCLVICGFLYVVYNYVYIVTKTKGKFSSFLDAAKSTFVIDNDKYVLLKDLAGPDYDQYLASYVKYKYFTGTASDKDYDKVCMAFLAKAMSLFREGGGTQLYTPPKLAVVQSIKIKLQAGIKILLHPSGMVERCMTSVTYNGSTLNGVWLHNIVYCPRHVIGKYTGDQWQLMVSILDCNDFIIKCPTQGIQLTVQSVKMVGAVLQLTVHSSNAHTPKYEFTRLTPGASMTIACAYDGIVRNVYHVVLHLNNLIYASFLNGACGSVGYTVKGATLHLHYMHHLEFNNQTHGGTDFHGVFYGPYIDEEIAQQQMPTQYFTDNVVAQIYAHLLTIDRSPKWLARQAISDEEFNRWAVNNAFANYPCDSANLPYLTGLAETSKVSIGRVLNTIIQLTLNRDGALIMGHPDFECDWTPQMVFNQAPINLQASVVSTCFNWCLVVLFNMVLFALALIHILPVNMYVMIPMIAGCTAFIVTITIKHTVVFLTTFLLPTLVLFVVLAPTIWVPNTYLRYIYEWIIGYTTYDNFTSYTFCLYMLVYIIVAINFTLRNVRYKATSLVDFCLKSLQYGYTLRIMYRLFTETWDEHLLFPAVALLSSHPMYAAICWKLAGKFILPLVIPDLAVRICVYFLLGYISCMRFGIFWFINKFLALPIGTYKYMVSMDQLKYMMATKMSPPHNVFEVMTTNIRLFGIGGHRNIAISTVQNRVLDAKATAVIVANLLEKAGVTNKHVVCKKIVKLHNDTLKAATYEEAETALVKLLAHIIEFLPSEQVDEYLSMVNKPRVLDEYMDVLVQNKFVLQAVVDANIHMDSYRIFKEAEQAYKKSVELNEPIQEQKKKLKAVNIAKSEWERDAASQKKLEKLADAAMKSMYLAERAEDRRIKLTSGLTAMLYHMLRRIDSDKVKALFECAKQSILPIHAVVGVSSDALKVIFNDKESYMQYITGNILIYKGVSYNILKVTSLDNSPIEGIPEEYPVVVETIKVGIPNIQNNELCLRNVFTAQNVAYDINGKEETTKSFYVSRTGKKILVAITSTKDNLQTVVCHTDTGKTVLDLDPPMRFSHVVGGKQSVVYLYFIRNISSLNRGMVIGHISGTTILQATGTHVEYQENASLLTYLAFAVNPKEAYLKHVADGGKPIQGVIQMIAPIGSGFAVTTKPQPNEMQYSYGGASVCLYCRAHITHPGVDGRCVYKGRFVHIDKDKEPVSFALTHEPCNSCQRWLNYDCTCGSVLQNTAYLNRVKGSSDARLEPQQSGTQPDIVKRAFHVHNNITSGIFLSTKTNCARFKTQRINLPIPNSGVVDLYFVTKQCSTSSFELEEKCYNLFSSEFKSTDDTFGVLAKTEFFKFDKIPNVNRHNLTKYTLLDLAYAIRHLSTSKDVIQDILITMCGTPQTWFDDQWFDPIENPTFYNEIHKLGVILNRCILNANKFASICRDVGLVGILTPDNQDLLGQIYDFGDFIVTQPGNGCVDLESYYSYLMPLMSMTHMLKCEMFDIDGNYKEYDGYQYDYTDYKKYLFDKYFQHWRMPYHPNTIDCVDDRFLLHCANFNVLFAMCIPNTAFGNLCSKATVDGHTIIQTVGVHLKELGIVLNQDVDAHMSNINLNTLLRLVGDPTTHAVVADKCVDLRTPCQTLATMSGGITKQSVKPGHFNHHFYKHLIDSDILSQLDIDIRHFYYMQDGEAAIKDYSYYRYNTPTMVDIKMFLFCLEVANRYLDPYEGGCLNAQSVVVNNLDKSAGFPFNKLGKARNYYDMSYAEQNQLFEYTKRNVLPTLTQMNLKYAISAKDRARTVAGVSIVSTMTNRQYHQKILKSISLARNQTIVIGTTKFYGGWDNMLRKLMNGIKNPTLAGWDYPKCDRSMPNILRIAASCLLARKHTCCNQSQRFYRLANECCQVLSEVVVSGNNLYVKPGGTSSGDATTAYANSVFNILQVVTANVAAFLSTSTTSHSLKEVADLHRNLYEDIYRGDSNNKTVIDNFYDHLATYFGLMILSDDGVACIDTEAAANGVVADLNGFRDVLFYQNNVFMSDSKCWTETDMTKGPHEFCSQHTVLTEHEGKSYYLPYPDVSRILGACIFVDDINKADPVQNLERYISLAIDAYPLTKVSPVKGKVFYLLLDYIRILAQELQSGILDTFQTMTDMSYVNNFVQEAFYAQMYEQSPTLQASGTCVVCSSPTILRCGDCIRRPLLCCVCAYQHVTCTDHKRVIAINNYICSVDNCNEDNVEKLYISGTSIYCENHKPTLCIPIVANGTVFGIYRHTAKGSDDIDLFNMLATSDYSTVEPYKKANRAPISLMLFAAETIKAREESIKKSYASATVKDVYDQRFIKLVWEHGKKPPPITKNHIFTGYHFNKNGKTQVGDYILAKCDGGDSYTYRGTSTYKLQTGDVLVLMAHVVTPLSAPPVLAQSNYTRKTLIPDSVNASFYVQHFKSYNDIAMQKVTTVLGPPGTGKSTFAIGLAKYFPNARICYTASSHAAIDALCEKAFKTLPVEHCSRIVPTRTTVDCFQDFVVNNTTSQYIFSTINALPDIKCDIVVVDEISMLTNYELSSVNARLVYNHIVYVGDPYQLPSPRTMLTTGHLSPADYNVVTDIMVHTGADVMLDTCYRCPKEIVDTVSKLVYDNKLKAAKPYSRQCYKTIINYGNSDIGHEGQSAFNEPQLQFALAFRKFKKWDNVTFISPYNAMNVKAAMAGFSTQTVDSSQGSEYDYVIFCVTTDSGHALNMSRLNVALTRAKIGILVVFRQANELYQELQFESIEPSLVGQEGVLLRTDRRSTALAKSGSTPVKVQCSENETQGVLPGGETSTRSLTSLFKRCGFDYKGVHPAHALTWHDCGPDYRCNEPLAKLVGVADGTPISYKTLVSALGFLPSLNIDEYHNMFITKDACRVYAQSWVGIDVEAAHAVKPNVGTNLPLQVGFSTGVNFSVVPEGIWIDEHGTCSDVVPAKIPPGEQFRHLRKDMRIARPWKVVRYEIVAHLAELAPQTDHICFITWAHQLELATMRYFVKIGKEEFCFCGRRACFTNNKAFYCKSHYNVDIPCDYVYNPFVVDVATWGYTGNLSSNHDAFCTYHANAHVASADAAMTVCLAIQNLFSSVDWSLEYPVTPEQSYLNKACRLVQANYLNILLTTTKANVVHDIGNPKGIPAVRKAGVKYHFYDMNPLVKHVTKLKYKPDMEPRFDGLTMFWNCNVDSYPANALVCRYDTHKQKHLIGPNGSALYINKHAFLTDAMQSYATHKLMLAPLVYYSTTDCSKDQPIVVTYRDCVTRCNTGTTVCSTHALEYQNFIQAYNVMSKNGFNVYIPRNINVYNCWLTFANLQTIENLAYNCYYKNYNAHNDGQLDVVVNNNAVYVKVNDNLVKLFDNKTNLPVSVAFEHYINRHMRTLPTTQLLSGLGVTATRNFTIWVNDDSAFPNTINISVYTDCDPQNHVVLCDDRYGTDWSQFNQFKNAVFLTASQVKKYPAFVCTALTINNVPVEGEKLYIYCRVNGEFVTIDTICTQGRLLDKFTPRSKMESDFLTMDQSTFIDTYKLQDLGIDHIIYGDDTKPIIGGTHTFISLVRNKFNCQMVSHIYNPVQNCVVTSTSASTKEVCTVLDILLDDYVDIIRNAHNNYTTKSKVFSVTIDNQKVSFMLWHDANVQTCYPIVQSLTNGYQMPSVYKSLVTELEPCDIPNYHAYIPKVPGVIKNVIKYRQLFNYIVKKDRLAVPHNMTVLHLGAASFDGVAPGSAVIKQMFPEGTVLIDLDIRDFVSDANQVIVTDYRTYMPPHYVDAIFSDLYCNDDIHFFDNLIRIVHERLALGGSIFVKVTEHSYSAALYELAGYFDEYQLFCTAVNASSSEAFLCCFNYLGYAKYNIDGYNAHAAYIKWRNEIVLTPTYSPLADITTTIVKLKATPVVSKKELDKKPILNYLVASGRLLVRPPECSDLY</sequence>
<keyword evidence="19 47" id="KW-0255">Endonuclease</keyword>
<proteinExistence type="inferred from homology"/>
<dbReference type="CDD" id="cd21657">
    <property type="entry name" value="deltaCoV_Nsp14"/>
    <property type="match status" value="1"/>
</dbReference>
<evidence type="ECO:0000259" key="68">
    <source>
        <dbReference type="PROSITE" id="PS51992"/>
    </source>
</evidence>
<feature type="domain" description="Nsp4C" evidence="55">
    <location>
        <begin position="2313"/>
        <end position="2408"/>
    </location>
</feature>
<dbReference type="InterPro" id="IPR043610">
    <property type="entry name" value="NSP6_CoV"/>
</dbReference>
<evidence type="ECO:0000256" key="27">
    <source>
        <dbReference type="ARBA" id="ARBA00022870"/>
    </source>
</evidence>
<dbReference type="InterPro" id="IPR046438">
    <property type="entry name" value="NIV_2_O_MTASE"/>
</dbReference>
<feature type="region of interest" description="ZF1" evidence="48">
    <location>
        <begin position="1565"/>
        <end position="1578"/>
    </location>
</feature>
<evidence type="ECO:0000259" key="52">
    <source>
        <dbReference type="PROSITE" id="PS51442"/>
    </source>
</evidence>
<evidence type="ECO:0000259" key="70">
    <source>
        <dbReference type="PROSITE" id="PS52000"/>
    </source>
</evidence>
<dbReference type="PROSITE" id="PS51961">
    <property type="entry name" value="AV_NSP11N_COV_NSP15M"/>
    <property type="match status" value="1"/>
</dbReference>
<evidence type="ECO:0000256" key="24">
    <source>
        <dbReference type="ARBA" id="ARBA00022833"/>
    </source>
</evidence>
<evidence type="ECO:0000256" key="36">
    <source>
        <dbReference type="ARBA" id="ARBA00024600"/>
    </source>
</evidence>
<dbReference type="InterPro" id="IPR044307">
    <property type="entry name" value="NSP5_Mpro_deltaCoV"/>
</dbReference>
<dbReference type="Pfam" id="PF20631">
    <property type="entry name" value="CoV_NSP13_1B"/>
    <property type="match status" value="1"/>
</dbReference>
<evidence type="ECO:0000256" key="7">
    <source>
        <dbReference type="ARBA" id="ARBA00022484"/>
    </source>
</evidence>
<evidence type="ECO:0000256" key="46">
    <source>
        <dbReference type="PROSITE-ProRule" id="PRU01299"/>
    </source>
</evidence>
<keyword evidence="23" id="KW-0788">Thiol protease</keyword>
<evidence type="ECO:0000256" key="3">
    <source>
        <dbReference type="ARBA" id="ARBA00004301"/>
    </source>
</evidence>
<dbReference type="InterPro" id="IPR046441">
    <property type="entry name" value="RdRp_CoV"/>
</dbReference>
<dbReference type="Gene3D" id="2.40.10.10">
    <property type="entry name" value="Trypsin-like serine proteases"/>
    <property type="match status" value="2"/>
</dbReference>
<feature type="active site" evidence="45">
    <location>
        <position position="5282"/>
    </location>
</feature>
<dbReference type="InterPro" id="IPR048672">
    <property type="entry name" value="NSP13_ZBD_CoV"/>
</dbReference>
<dbReference type="Pfam" id="PF20632">
    <property type="entry name" value="CoV_NSP13_ZBD"/>
    <property type="match status" value="1"/>
</dbReference>
<evidence type="ECO:0000256" key="20">
    <source>
        <dbReference type="ARBA" id="ARBA00022771"/>
    </source>
</evidence>
<keyword evidence="26" id="KW-0067">ATP-binding</keyword>
<dbReference type="GO" id="GO:0003724">
    <property type="term" value="F:RNA helicase activity"/>
    <property type="evidence" value="ECO:0007669"/>
    <property type="project" value="UniProtKB-EC"/>
</dbReference>
<dbReference type="GO" id="GO:0008270">
    <property type="term" value="F:zinc ion binding"/>
    <property type="evidence" value="ECO:0007669"/>
    <property type="project" value="UniProtKB-UniRule"/>
</dbReference>
<feature type="region of interest" description="Y1" evidence="48">
    <location>
        <begin position="1561"/>
        <end position="1650"/>
    </location>
</feature>
<dbReference type="Pfam" id="PF06478">
    <property type="entry name" value="CoV_RPol_N"/>
    <property type="match status" value="1"/>
</dbReference>
<dbReference type="Pfam" id="PF13087">
    <property type="entry name" value="AAA_12"/>
    <property type="match status" value="1"/>
</dbReference>
<feature type="domain" description="Nidovirus-type SAM-dependent 2'-O-MTase" evidence="64">
    <location>
        <begin position="5928"/>
        <end position="6208"/>
    </location>
</feature>
<dbReference type="InterPro" id="IPR018995">
    <property type="entry name" value="RNA_synth_NSP10_CoV"/>
</dbReference>
<comment type="catalytic activity">
    <reaction evidence="40">
        <text>ATP + H2O = ADP + phosphate + H(+)</text>
        <dbReference type="Rhea" id="RHEA:13065"/>
        <dbReference type="ChEBI" id="CHEBI:15377"/>
        <dbReference type="ChEBI" id="CHEBI:15378"/>
        <dbReference type="ChEBI" id="CHEBI:30616"/>
        <dbReference type="ChEBI" id="CHEBI:43474"/>
        <dbReference type="ChEBI" id="CHEBI:456216"/>
        <dbReference type="EC" id="3.6.4.12"/>
    </reaction>
</comment>
<dbReference type="SUPFAM" id="SSF50494">
    <property type="entry name" value="Trypsin-like serine proteases"/>
    <property type="match status" value="1"/>
</dbReference>
<evidence type="ECO:0000259" key="66">
    <source>
        <dbReference type="PROSITE" id="PS51960"/>
    </source>
</evidence>
<keyword evidence="34" id="KW-1035">Host cytoplasm</keyword>
<comment type="catalytic activity">
    <reaction evidence="41">
        <text>a 5'-end (N(7)-methyl 5'-triphosphoguanosine)-ribonucleoside in mRNA + S-adenosyl-L-methionine = a 5'-end (N(7)-methyl 5'-triphosphoguanosine)-(2'-O-methyl-ribonucleoside) in mRNA + S-adenosyl-L-homocysteine + H(+)</text>
        <dbReference type="Rhea" id="RHEA:67020"/>
        <dbReference type="Rhea" id="RHEA-COMP:17167"/>
        <dbReference type="Rhea" id="RHEA-COMP:17168"/>
        <dbReference type="ChEBI" id="CHEBI:15378"/>
        <dbReference type="ChEBI" id="CHEBI:57856"/>
        <dbReference type="ChEBI" id="CHEBI:59789"/>
        <dbReference type="ChEBI" id="CHEBI:156461"/>
        <dbReference type="ChEBI" id="CHEBI:167609"/>
        <dbReference type="EC" id="2.1.1.57"/>
    </reaction>
</comment>
<dbReference type="InterPro" id="IPR046436">
    <property type="entry name" value="NIV_EXON"/>
</dbReference>
<dbReference type="PROSITE" id="PS51953">
    <property type="entry name" value="NIV_EXON"/>
    <property type="match status" value="1"/>
</dbReference>
<comment type="catalytic activity">
    <reaction evidence="1">
        <text>Thiol-dependent hydrolysis of ester, thioester, amide, peptide and isopeptide bonds formed by the C-terminal Gly of ubiquitin (a 76-residue protein attached to proteins as an intracellular targeting signal).</text>
        <dbReference type="EC" id="3.4.19.12"/>
    </reaction>
</comment>
<feature type="domain" description="Macro" evidence="51">
    <location>
        <begin position="843"/>
        <end position="1030"/>
    </location>
</feature>
<dbReference type="CDD" id="cd21829">
    <property type="entry name" value="deltaCoV_Nsp7"/>
    <property type="match status" value="1"/>
</dbReference>
<dbReference type="CDD" id="cd21590">
    <property type="entry name" value="deltaCoV_RdRp"/>
    <property type="match status" value="1"/>
</dbReference>
<feature type="domain" description="RdRp Nsp8 cofactor" evidence="59">
    <location>
        <begin position="3092"/>
        <end position="3293"/>
    </location>
</feature>
<dbReference type="GO" id="GO:0004483">
    <property type="term" value="F:methyltransferase cap1 activity"/>
    <property type="evidence" value="ECO:0007669"/>
    <property type="project" value="UniProtKB-EC"/>
</dbReference>
<dbReference type="InterPro" id="IPR032505">
    <property type="entry name" value="CoV_NSP4_C"/>
</dbReference>
<feature type="active site" evidence="47">
    <location>
        <position position="5821"/>
    </location>
</feature>
<feature type="domain" description="Nsp9 ssRNA-binding" evidence="60">
    <location>
        <begin position="3281"/>
        <end position="3389"/>
    </location>
</feature>
<dbReference type="Gene3D" id="3.40.50.11580">
    <property type="match status" value="1"/>
</dbReference>
<dbReference type="CDD" id="cd21668">
    <property type="entry name" value="deltaCoV_Nsp5_Mpro"/>
    <property type="match status" value="1"/>
</dbReference>
<dbReference type="PANTHER" id="PTHR43788">
    <property type="entry name" value="DNA2/NAM7 HELICASE FAMILY MEMBER"/>
    <property type="match status" value="1"/>
</dbReference>
<dbReference type="CDD" id="cd21409">
    <property type="entry name" value="1B_cv_Nsp13-like"/>
    <property type="match status" value="1"/>
</dbReference>
<dbReference type="InterPro" id="IPR043608">
    <property type="entry name" value="CoV_NSP15_M"/>
</dbReference>
<dbReference type="CDD" id="cd21903">
    <property type="entry name" value="deltaCoV_Nsp10"/>
    <property type="match status" value="1"/>
</dbReference>
<dbReference type="Gene3D" id="3.40.220.10">
    <property type="entry name" value="Leucine Aminopeptidase, subunit E, domain 1"/>
    <property type="match status" value="1"/>
</dbReference>
<name>H9BR34_9NIDO</name>
<dbReference type="GO" id="GO:0003723">
    <property type="term" value="F:RNA binding"/>
    <property type="evidence" value="ECO:0007669"/>
    <property type="project" value="UniProtKB-KW"/>
</dbReference>
<dbReference type="InterPro" id="IPR043612">
    <property type="entry name" value="CoV_NSP4_N"/>
</dbReference>
<dbReference type="Pfam" id="PF16348">
    <property type="entry name" value="CoV_NSP4_C"/>
    <property type="match status" value="1"/>
</dbReference>
<feature type="transmembrane region" description="Helical" evidence="50">
    <location>
        <begin position="2255"/>
        <end position="2272"/>
    </location>
</feature>
<feature type="transmembrane region" description="Helical" evidence="50">
    <location>
        <begin position="2776"/>
        <end position="2797"/>
    </location>
</feature>
<dbReference type="InterPro" id="IPR044343">
    <property type="entry name" value="NSP13_1B_dom_CoV"/>
</dbReference>
<feature type="transmembrane region" description="Helical" evidence="50">
    <location>
        <begin position="2751"/>
        <end position="2770"/>
    </location>
</feature>
<feature type="domain" description="ExoN" evidence="62">
    <location>
        <begin position="5164"/>
        <end position="5378"/>
    </location>
</feature>
<dbReference type="GO" id="GO:0004519">
    <property type="term" value="F:endonuclease activity"/>
    <property type="evidence" value="ECO:0007669"/>
    <property type="project" value="UniProtKB-UniRule"/>
</dbReference>
<feature type="domain" description="CV ZBD" evidence="53">
    <location>
        <begin position="4452"/>
        <end position="4564"/>
    </location>
</feature>
<dbReference type="CDD" id="cd21900">
    <property type="entry name" value="deltaCoV_Nsp9"/>
    <property type="match status" value="1"/>
</dbReference>
<dbReference type="Gene3D" id="3.30.70.3540">
    <property type="entry name" value="Nsp8 replicase, head domain"/>
    <property type="match status" value="1"/>
</dbReference>
<keyword evidence="10" id="KW-0645">Protease</keyword>
<dbReference type="Pfam" id="PF19213">
    <property type="entry name" value="CoV_NSP6"/>
    <property type="match status" value="1"/>
</dbReference>
<dbReference type="RefSeq" id="YP_005352880.1">
    <property type="nucleotide sequence ID" value="NC_016996.1"/>
</dbReference>
<dbReference type="CDD" id="cd21161">
    <property type="entry name" value="NendoU_cv_Nsp15-like"/>
    <property type="match status" value="1"/>
</dbReference>
<feature type="transmembrane region" description="Helical" evidence="50">
    <location>
        <begin position="2818"/>
        <end position="2839"/>
    </location>
</feature>
<feature type="active site" evidence="45">
    <location>
        <position position="5184"/>
    </location>
</feature>
<dbReference type="GO" id="GO:0008242">
    <property type="term" value="F:omega peptidase activity"/>
    <property type="evidence" value="ECO:0007669"/>
    <property type="project" value="InterPro"/>
</dbReference>
<dbReference type="PROSITE" id="PS51442">
    <property type="entry name" value="M_PRO"/>
    <property type="match status" value="1"/>
</dbReference>
<feature type="region of interest" description="Y4" evidence="48">
    <location>
        <begin position="1799"/>
        <end position="1897"/>
    </location>
</feature>
<evidence type="ECO:0000259" key="60">
    <source>
        <dbReference type="PROSITE" id="PS51951"/>
    </source>
</evidence>
<dbReference type="InterPro" id="IPR043504">
    <property type="entry name" value="Peptidase_S1_PA_chymotrypsin"/>
</dbReference>
<dbReference type="InterPro" id="IPR009461">
    <property type="entry name" value="NSP16_CoV-like"/>
</dbReference>
<reference evidence="71 72" key="1">
    <citation type="journal article" date="2012" name="J. Virol.">
        <title>Discovery of seven novel Mammalian and avian coronaviruses in the genus deltacoronavirus supports bat coronaviruses as the gene source of alphacoronavirus and betacoronavirus and avian coronaviruses as the gene source of gammacoronavirus and deltacoronavirus.</title>
        <authorList>
            <person name="Woo P.C."/>
            <person name="Lau S.K."/>
            <person name="Lam C.S."/>
            <person name="Lau C.C."/>
            <person name="Tsang A.K."/>
            <person name="Lau J.H."/>
            <person name="Bai R."/>
            <person name="Teng J.L."/>
            <person name="Tsang C.C."/>
            <person name="Wang M."/>
            <person name="Zheng B.J."/>
            <person name="Chan K.H."/>
            <person name="Yuen K.Y."/>
        </authorList>
    </citation>
    <scope>NUCLEOTIDE SEQUENCE [LARGE SCALE GENOMIC DNA]</scope>
    <source>
        <strain evidence="71">HKU21-8295</strain>
    </source>
</reference>
<evidence type="ECO:0000256" key="33">
    <source>
        <dbReference type="ARBA" id="ARBA00023157"/>
    </source>
</evidence>
<evidence type="ECO:0000256" key="15">
    <source>
        <dbReference type="ARBA" id="ARBA00022723"/>
    </source>
</evidence>
<feature type="domain" description="Nsp15 N-terminal oligomerization" evidence="66">
    <location>
        <begin position="5603"/>
        <end position="5663"/>
    </location>
</feature>
<feature type="domain" description="3Ecto" evidence="69">
    <location>
        <begin position="1434"/>
        <end position="1496"/>
    </location>
</feature>
<keyword evidence="20 42" id="KW-0863">Zinc-finger</keyword>
<dbReference type="PROSITE" id="PS51948">
    <property type="entry name" value="COV_NSP12_RDRP"/>
    <property type="match status" value="1"/>
</dbReference>
<keyword evidence="16" id="KW-0677">Repeat</keyword>
<dbReference type="GO" id="GO:0006351">
    <property type="term" value="P:DNA-templated transcription"/>
    <property type="evidence" value="ECO:0007669"/>
    <property type="project" value="InterPro"/>
</dbReference>
<dbReference type="InterPro" id="IPR029063">
    <property type="entry name" value="SAM-dependent_MTases_sf"/>
</dbReference>
<dbReference type="PROSITE" id="PS51951">
    <property type="entry name" value="COV_NSP9_SSRNA_BD"/>
    <property type="match status" value="1"/>
</dbReference>
<evidence type="ECO:0000256" key="48">
    <source>
        <dbReference type="PROSITE-ProRule" id="PRU01336"/>
    </source>
</evidence>
<feature type="domain" description="ExoN/MTase coactivator" evidence="61">
    <location>
        <begin position="3391"/>
        <end position="3528"/>
    </location>
</feature>
<feature type="active site" evidence="47">
    <location>
        <position position="5836"/>
    </location>
</feature>
<feature type="domain" description="RdRp Nsp7 cofactor" evidence="58">
    <location>
        <begin position="2996"/>
        <end position="3091"/>
    </location>
</feature>
<evidence type="ECO:0000256" key="28">
    <source>
        <dbReference type="ARBA" id="ARBA00022884"/>
    </source>
</evidence>
<keyword evidence="24 48" id="KW-0862">Zinc</keyword>
<evidence type="ECO:0000256" key="11">
    <source>
        <dbReference type="ARBA" id="ARBA00022679"/>
    </source>
</evidence>
<keyword evidence="29" id="KW-0693">Viral RNA replication</keyword>
<evidence type="ECO:0000259" key="61">
    <source>
        <dbReference type="PROSITE" id="PS51952"/>
    </source>
</evidence>
<dbReference type="Pfam" id="PF13245">
    <property type="entry name" value="AAA_19"/>
    <property type="match status" value="1"/>
</dbReference>
<evidence type="ECO:0000256" key="9">
    <source>
        <dbReference type="ARBA" id="ARBA00022603"/>
    </source>
</evidence>
<evidence type="ECO:0000256" key="40">
    <source>
        <dbReference type="ARBA" id="ARBA00047995"/>
    </source>
</evidence>
<dbReference type="GO" id="GO:0003968">
    <property type="term" value="F:RNA-directed RNA polymerase activity"/>
    <property type="evidence" value="ECO:0007669"/>
    <property type="project" value="UniProtKB-KW"/>
</dbReference>
<dbReference type="InterPro" id="IPR043609">
    <property type="entry name" value="NendoU_nidovirus"/>
</dbReference>
<dbReference type="InterPro" id="IPR036499">
    <property type="entry name" value="NSP9_sf_CoV"/>
</dbReference>
<feature type="domain" description="CoV Nsp3 Y" evidence="68">
    <location>
        <begin position="1561"/>
        <end position="1897"/>
    </location>
</feature>
<dbReference type="InterPro" id="IPR014828">
    <property type="entry name" value="NSP7_CoV"/>
</dbReference>
<keyword evidence="17" id="KW-0547">Nucleotide-binding</keyword>
<evidence type="ECO:0000259" key="56">
    <source>
        <dbReference type="PROSITE" id="PS51947"/>
    </source>
</evidence>
<dbReference type="SUPFAM" id="SSF142877">
    <property type="entry name" value="EndoU-like"/>
    <property type="match status" value="1"/>
</dbReference>
<dbReference type="Pfam" id="PF08715">
    <property type="entry name" value="CoV_peptidase"/>
    <property type="match status" value="1"/>
</dbReference>
<evidence type="ECO:0000256" key="37">
    <source>
        <dbReference type="ARBA" id="ARBA00043918"/>
    </source>
</evidence>
<dbReference type="PROSITE" id="PS51960">
    <property type="entry name" value="COV_NSP15_NTD"/>
    <property type="match status" value="1"/>
</dbReference>
<dbReference type="InterPro" id="IPR013016">
    <property type="entry name" value="Peptidase_C16_CoV"/>
</dbReference>
<feature type="transmembrane region" description="Helical" evidence="50">
    <location>
        <begin position="1907"/>
        <end position="1928"/>
    </location>
</feature>
<dbReference type="CDD" id="cd21721">
    <property type="entry name" value="deltaCoV_Nsp13-helicase"/>
    <property type="match status" value="1"/>
</dbReference>
<dbReference type="InterPro" id="IPR002589">
    <property type="entry name" value="Macro_dom"/>
</dbReference>
<evidence type="ECO:0000256" key="17">
    <source>
        <dbReference type="ARBA" id="ARBA00022741"/>
    </source>
</evidence>
<keyword evidence="9 46" id="KW-0489">Methyltransferase</keyword>
<dbReference type="InterPro" id="IPR043606">
    <property type="entry name" value="CoV_NSP15_N"/>
</dbReference>
<evidence type="ECO:0000313" key="71">
    <source>
        <dbReference type="EMBL" id="AFD29243.1"/>
    </source>
</evidence>
<evidence type="ECO:0000256" key="25">
    <source>
        <dbReference type="ARBA" id="ARBA00022839"/>
    </source>
</evidence>
<dbReference type="GO" id="GO:0005524">
    <property type="term" value="F:ATP binding"/>
    <property type="evidence" value="ECO:0007669"/>
    <property type="project" value="UniProtKB-KW"/>
</dbReference>
<dbReference type="Pfam" id="PF05409">
    <property type="entry name" value="Peptidase_C30"/>
    <property type="match status" value="1"/>
</dbReference>
<dbReference type="PROSITE" id="PS51993">
    <property type="entry name" value="COV_3ECTO"/>
    <property type="match status" value="1"/>
</dbReference>
<dbReference type="CDD" id="cd21169">
    <property type="entry name" value="M_dcv_Nsp15-like"/>
    <property type="match status" value="1"/>
</dbReference>
<dbReference type="InterPro" id="IPR043472">
    <property type="entry name" value="Macro_dom-like"/>
</dbReference>
<dbReference type="KEGG" id="vg:11945676"/>
<comment type="cofactor">
    <cofactor evidence="2">
        <name>Mn(2+)</name>
        <dbReference type="ChEBI" id="CHEBI:29035"/>
    </cofactor>
</comment>
<comment type="similarity">
    <text evidence="6 43">Belongs to the coronaviruses polyprotein 1ab family.</text>
</comment>
<dbReference type="InterPro" id="IPR046435">
    <property type="entry name" value="N7_MTase_CoV"/>
</dbReference>
<dbReference type="PROSITE" id="PS51947">
    <property type="entry name" value="NIRAN"/>
    <property type="match status" value="1"/>
</dbReference>
<keyword evidence="72" id="KW-1185">Reference proteome</keyword>
<evidence type="ECO:0000256" key="2">
    <source>
        <dbReference type="ARBA" id="ARBA00001936"/>
    </source>
</evidence>
<evidence type="ECO:0000256" key="5">
    <source>
        <dbReference type="ARBA" id="ARBA00004452"/>
    </source>
</evidence>
<dbReference type="InterPro" id="IPR043611">
    <property type="entry name" value="CoV_NSP3_C"/>
</dbReference>
<dbReference type="InterPro" id="IPR046440">
    <property type="entry name" value="AV_NSP11N_COV_NSP15M"/>
</dbReference>
<dbReference type="InterPro" id="IPR044863">
    <property type="entry name" value="NIRAN"/>
</dbReference>
<evidence type="ECO:0000256" key="50">
    <source>
        <dbReference type="SAM" id="Phobius"/>
    </source>
</evidence>
<dbReference type="GO" id="GO:0004843">
    <property type="term" value="F:cysteine-type deubiquitinase activity"/>
    <property type="evidence" value="ECO:0007669"/>
    <property type="project" value="UniProtKB-EC"/>
</dbReference>
<feature type="region of interest" description="GpppA-binding" evidence="46">
    <location>
        <begin position="5497"/>
        <end position="5511"/>
    </location>
</feature>
<evidence type="ECO:0000256" key="29">
    <source>
        <dbReference type="ARBA" id="ARBA00022953"/>
    </source>
</evidence>
<organism evidence="71 72">
    <name type="scientific">Common moorhen coronavirus HKU21</name>
    <dbReference type="NCBI Taxonomy" id="1159902"/>
    <lineage>
        <taxon>Viruses</taxon>
        <taxon>Riboviria</taxon>
        <taxon>Orthornavirae</taxon>
        <taxon>Pisuviricota</taxon>
        <taxon>Pisoniviricetes</taxon>
        <taxon>Nidovirales</taxon>
        <taxon>Cornidovirineae</taxon>
        <taxon>Coronaviridae</taxon>
        <taxon>Orthocoronavirinae</taxon>
        <taxon>Deltacoronavirus</taxon>
        <taxon>Buldecovirus</taxon>
        <taxon>Deltacoronavirus gallinulae</taxon>
    </lineage>
</organism>
<dbReference type="InterPro" id="IPR037204">
    <property type="entry name" value="NSP7_sf_CoV"/>
</dbReference>
<feature type="domain" description="Nsp12 RNA-dependent RNA polymerase" evidence="57">
    <location>
        <begin position="3888"/>
        <end position="4451"/>
    </location>
</feature>
<feature type="domain" description="AV-Nsp11N/CoV-Nsp15M" evidence="67">
    <location>
        <begin position="5664"/>
        <end position="5775"/>
    </location>
</feature>
<dbReference type="Pfam" id="PF09401">
    <property type="entry name" value="CoV_NSP10"/>
    <property type="match status" value="1"/>
</dbReference>
<evidence type="ECO:0000259" key="58">
    <source>
        <dbReference type="PROSITE" id="PS51949"/>
    </source>
</evidence>
<dbReference type="CDD" id="cd21512">
    <property type="entry name" value="cv_gamma-delta_Nsp2_IBV-like"/>
    <property type="match status" value="1"/>
</dbReference>
<dbReference type="Gene3D" id="3.40.50.300">
    <property type="entry name" value="P-loop containing nucleotide triphosphate hydrolases"/>
    <property type="match status" value="2"/>
</dbReference>
<accession>H9BR34</accession>
<feature type="domain" description="Nsp12 Interface" evidence="70">
    <location>
        <begin position="3789"/>
        <end position="3887"/>
    </location>
</feature>
<keyword evidence="12 50" id="KW-0812">Transmembrane</keyword>
<dbReference type="GO" id="GO:0004197">
    <property type="term" value="F:cysteine-type endopeptidase activity"/>
    <property type="evidence" value="ECO:0007669"/>
    <property type="project" value="InterPro"/>
</dbReference>
<evidence type="ECO:0000256" key="42">
    <source>
        <dbReference type="PROSITE-ProRule" id="PRU00986"/>
    </source>
</evidence>
<dbReference type="InterPro" id="IPR044331">
    <property type="entry name" value="NSP15_N_deltaCoV"/>
</dbReference>
<dbReference type="InterPro" id="IPR049894">
    <property type="entry name" value="COV_NSP3_3ECTO"/>
</dbReference>
<dbReference type="InterPro" id="IPR008740">
    <property type="entry name" value="Peptidase_C30_CoV"/>
</dbReference>
<feature type="transmembrane region" description="Helical" evidence="50">
    <location>
        <begin position="1408"/>
        <end position="1432"/>
    </location>
</feature>
<dbReference type="InterPro" id="IPR037230">
    <property type="entry name" value="NSP8_sf_CoV"/>
</dbReference>
<dbReference type="Pfam" id="PF19216">
    <property type="entry name" value="CoV_NSP15_M"/>
    <property type="match status" value="1"/>
</dbReference>
<dbReference type="GeneID" id="11945676"/>
<evidence type="ECO:0000259" key="54">
    <source>
        <dbReference type="PROSITE" id="PS51657"/>
    </source>
</evidence>
<dbReference type="InterPro" id="IPR044401">
    <property type="entry name" value="NSP15_NendoU_CoV"/>
</dbReference>
<comment type="function">
    <text evidence="37">RNA-directed RNA polymerase that catalyzes the transcription of viral genomic and subgenomic RNAs. Acts in complex with nsp7 and nsp8 to transcribe both the minus and positive strands of genomic RNA. The kinase-like NiRAN domain of NSP12 attaches one or more nucleotides to the amino terminus of NSP9, forming a covalent RNA-protein intermediate that serves as transcription/replication primer. Subgenomic RNAs (sgRNAs) are formed by discontinuous transcription: The polymerase has the ability to pause at transcription-regulating sequences (TRS) and jump to the leader TRS, resulting in a major deletion. This creates a series of subgenomic RNAs that are replicated, transcribed and translated. In addition, Nsp12 is a subunit of the viral RNA capping enzyme that catalyzes the RNA guanylyltransferase reaction for genomic and sub-genomic RNAs. Subsequently, the NiRAN domain transfers RNA to GDP, and forms the core cap structure GpppA-RNA.</text>
</comment>
<keyword evidence="22" id="KW-0347">Helicase</keyword>
<dbReference type="InterPro" id="IPR038123">
    <property type="entry name" value="NSP4_C_sf_CoV"/>
</dbReference>
<dbReference type="GO" id="GO:0039520">
    <property type="term" value="P:symbiont-mediated activation of host autophagy"/>
    <property type="evidence" value="ECO:0007669"/>
    <property type="project" value="UniProtKB-KW"/>
</dbReference>
<dbReference type="Proteomes" id="UP000144236">
    <property type="component" value="Segment"/>
</dbReference>
<evidence type="ECO:0000256" key="43">
    <source>
        <dbReference type="PROSITE-ProRule" id="PRU01294"/>
    </source>
</evidence>
<keyword evidence="32 50" id="KW-0472">Membrane</keyword>
<dbReference type="Gene3D" id="1.10.8.370">
    <property type="entry name" value="nsp7 replicase"/>
    <property type="match status" value="1"/>
</dbReference>
<evidence type="ECO:0000259" key="63">
    <source>
        <dbReference type="PROSITE" id="PS51954"/>
    </source>
</evidence>
<dbReference type="InterPro" id="IPR041679">
    <property type="entry name" value="DNA2/NAM7-like_C"/>
</dbReference>
<evidence type="ECO:0000256" key="6">
    <source>
        <dbReference type="ARBA" id="ARBA00008087"/>
    </source>
</evidence>
<evidence type="ECO:0000256" key="47">
    <source>
        <dbReference type="PROSITE-ProRule" id="PRU01303"/>
    </source>
</evidence>
<dbReference type="CDD" id="cd21172">
    <property type="entry name" value="NTD_deltaCoV_Nsp15-like"/>
    <property type="match status" value="1"/>
</dbReference>
<dbReference type="GO" id="GO:0033644">
    <property type="term" value="C:host cell membrane"/>
    <property type="evidence" value="ECO:0007669"/>
    <property type="project" value="UniProtKB-SubCell"/>
</dbReference>
<keyword evidence="8" id="KW-0945">Host-virus interaction</keyword>
<dbReference type="Gene3D" id="2.40.10.250">
    <property type="entry name" value="Replicase NSP9"/>
    <property type="match status" value="1"/>
</dbReference>
<dbReference type="PANTHER" id="PTHR43788:SF8">
    <property type="entry name" value="DNA-BINDING PROTEIN SMUBP-2"/>
    <property type="match status" value="1"/>
</dbReference>
<dbReference type="Gene3D" id="1.10.1840.10">
    <property type="entry name" value="main proteinase (3clpro) structure, domain 3"/>
    <property type="match status" value="1"/>
</dbReference>
<dbReference type="PROSITE" id="PS51952">
    <property type="entry name" value="COV_EXON_MTASE_COACT"/>
    <property type="match status" value="1"/>
</dbReference>
<dbReference type="GO" id="GO:0019079">
    <property type="term" value="P:viral genome replication"/>
    <property type="evidence" value="ECO:0007669"/>
    <property type="project" value="InterPro"/>
</dbReference>
<dbReference type="GO" id="GO:0000175">
    <property type="term" value="F:3'-5'-RNA exonuclease activity"/>
    <property type="evidence" value="ECO:0007669"/>
    <property type="project" value="InterPro"/>
</dbReference>
<dbReference type="Pfam" id="PF06460">
    <property type="entry name" value="CoV_Methyltr_2"/>
    <property type="match status" value="1"/>
</dbReference>
<feature type="domain" description="N7-MTase" evidence="63">
    <location>
        <begin position="5386"/>
        <end position="5602"/>
    </location>
</feature>
<feature type="domain" description="Peptidase C30" evidence="52">
    <location>
        <begin position="2412"/>
        <end position="2718"/>
    </location>
</feature>
<keyword evidence="30 50" id="KW-1133">Transmembrane helix</keyword>
<keyword evidence="33" id="KW-1015">Disulfide bond</keyword>
<dbReference type="SUPFAM" id="SSF52540">
    <property type="entry name" value="P-loop containing nucleoside triphosphate hydrolases"/>
    <property type="match status" value="1"/>
</dbReference>
<evidence type="ECO:0000256" key="1">
    <source>
        <dbReference type="ARBA" id="ARBA00000707"/>
    </source>
</evidence>
<evidence type="ECO:0000256" key="8">
    <source>
        <dbReference type="ARBA" id="ARBA00022581"/>
    </source>
</evidence>
<protein>
    <recommendedName>
        <fullName evidence="49">ORF1ab polyprotein</fullName>
    </recommendedName>
</protein>
<dbReference type="SUPFAM" id="SSF56672">
    <property type="entry name" value="DNA/RNA polymerases"/>
    <property type="match status" value="1"/>
</dbReference>
<dbReference type="InterPro" id="IPR044317">
    <property type="entry name" value="NSP14_deltaCoV"/>
</dbReference>
<dbReference type="PROSITE" id="PS51949">
    <property type="entry name" value="COV_NSP7"/>
    <property type="match status" value="1"/>
</dbReference>
<keyword evidence="7" id="KW-0696">RNA-directed RNA polymerase</keyword>
<feature type="transmembrane region" description="Helical" evidence="50">
    <location>
        <begin position="2912"/>
        <end position="2936"/>
    </location>
</feature>
<dbReference type="InterPro" id="IPR014822">
    <property type="entry name" value="NSP9_CoV"/>
</dbReference>
<dbReference type="InterPro" id="IPR009003">
    <property type="entry name" value="Peptidase_S1_PA"/>
</dbReference>
<dbReference type="InterPro" id="IPR047570">
    <property type="entry name" value="NSP12_IF_CoV"/>
</dbReference>
<keyword evidence="35" id="KW-0456">Lyase</keyword>
<dbReference type="InterPro" id="IPR044324">
    <property type="entry name" value="NSP15_M_deltaCoV"/>
</dbReference>
<dbReference type="InterPro" id="IPR050534">
    <property type="entry name" value="Coronavir_polyprotein_1ab"/>
</dbReference>
<dbReference type="Pfam" id="PF08710">
    <property type="entry name" value="CoV_NSP9"/>
    <property type="match status" value="1"/>
</dbReference>
<feature type="domain" description="(+)RNA virus helicase C-terminal" evidence="54">
    <location>
        <begin position="4702"/>
        <end position="5060"/>
    </location>
</feature>
<dbReference type="InterPro" id="IPR043477">
    <property type="entry name" value="Peptidase_C30_dom3_CoV"/>
</dbReference>
<dbReference type="SUPFAM" id="SSF144246">
    <property type="entry name" value="Coronavirus NSP10-like"/>
    <property type="match status" value="1"/>
</dbReference>
<dbReference type="CDD" id="cd21689">
    <property type="entry name" value="stalk_CoV_Nsp13-like"/>
    <property type="match status" value="1"/>
</dbReference>
<comment type="function">
    <text evidence="38">Forms a primer, NSP9-pU, which is utilized by the polymerase for the initiation of RNA chains. Interacts with ribosome signal recognition particle RNA (SRP). Together with NSP8, suppress protein integration into the cell membrane, thereby disrupting host immune defenses.</text>
</comment>
<dbReference type="Gene3D" id="6.10.140.2090">
    <property type="match status" value="1"/>
</dbReference>
<dbReference type="Pfam" id="PF06471">
    <property type="entry name" value="CoV_ExoN"/>
    <property type="match status" value="1"/>
</dbReference>
<dbReference type="SMART" id="SM00506">
    <property type="entry name" value="A1pp"/>
    <property type="match status" value="1"/>
</dbReference>
<dbReference type="PROSITE" id="PS51657">
    <property type="entry name" value="PSRV_HELICASE"/>
    <property type="match status" value="1"/>
</dbReference>
<dbReference type="PROSITE" id="PS51958">
    <property type="entry name" value="NENDOU"/>
    <property type="match status" value="1"/>
</dbReference>
<evidence type="ECO:0000256" key="44">
    <source>
        <dbReference type="PROSITE-ProRule" id="PRU01296"/>
    </source>
</evidence>
<feature type="transmembrane region" description="Helical" evidence="50">
    <location>
        <begin position="2279"/>
        <end position="2307"/>
    </location>
</feature>
<evidence type="ECO:0000259" key="67">
    <source>
        <dbReference type="PROSITE" id="PS51961"/>
    </source>
</evidence>
<dbReference type="PROSITE" id="PS51946">
    <property type="entry name" value="COV_NSP4C"/>
    <property type="match status" value="1"/>
</dbReference>
<keyword evidence="18" id="KW-0688">Ribosomal frameshifting</keyword>
<dbReference type="InterPro" id="IPR001205">
    <property type="entry name" value="RNA-dir_pol_C"/>
</dbReference>
<gene>
    <name evidence="71" type="primary">orf1ab</name>
</gene>
<dbReference type="PROSITE" id="PS51955">
    <property type="entry name" value="NIV_2_O_MTASE"/>
    <property type="match status" value="1"/>
</dbReference>
<evidence type="ECO:0000256" key="14">
    <source>
        <dbReference type="ARBA" id="ARBA00022722"/>
    </source>
</evidence>
<dbReference type="Pfam" id="PF00680">
    <property type="entry name" value="RdRP_1"/>
    <property type="match status" value="1"/>
</dbReference>
<dbReference type="PROSITE" id="PS51992">
    <property type="entry name" value="COV_NSP3_Y"/>
    <property type="match status" value="1"/>
</dbReference>
<dbReference type="Pfam" id="PF01661">
    <property type="entry name" value="Macro"/>
    <property type="match status" value="1"/>
</dbReference>
<dbReference type="Pfam" id="PF08717">
    <property type="entry name" value="CoV_NSP8"/>
    <property type="match status" value="1"/>
</dbReference>
<evidence type="ECO:0000256" key="34">
    <source>
        <dbReference type="ARBA" id="ARBA00023200"/>
    </source>
</evidence>
<feature type="binding site" evidence="46">
    <location>
        <begin position="5421"/>
        <end position="5427"/>
    </location>
    <ligand>
        <name>S-adenosyl-L-methionine</name>
        <dbReference type="ChEBI" id="CHEBI:59789"/>
    </ligand>
</feature>
<keyword evidence="25 45" id="KW-0269">Exonuclease</keyword>
<dbReference type="SUPFAM" id="SSF53335">
    <property type="entry name" value="S-adenosyl-L-methionine-dependent methyltransferases"/>
    <property type="match status" value="2"/>
</dbReference>
<dbReference type="Pfam" id="PF19217">
    <property type="entry name" value="CoV_NSP4_N"/>
    <property type="match status" value="1"/>
</dbReference>
<dbReference type="InterPro" id="IPR047566">
    <property type="entry name" value="CoV_NSP3_Y"/>
</dbReference>
<evidence type="ECO:0000256" key="41">
    <source>
        <dbReference type="ARBA" id="ARBA00049042"/>
    </source>
</evidence>
<dbReference type="GO" id="GO:0043139">
    <property type="term" value="F:5'-3' DNA helicase activity"/>
    <property type="evidence" value="ECO:0007669"/>
    <property type="project" value="TreeGrafter"/>
</dbReference>